<evidence type="ECO:0000313" key="2">
    <source>
        <dbReference type="EMBL" id="KFU77241.1"/>
    </source>
</evidence>
<feature type="chain" id="PRO_5015198105" description="Secreted protein" evidence="1">
    <location>
        <begin position="21"/>
        <end position="125"/>
    </location>
</feature>
<gene>
    <name evidence="2" type="ORF">BB31_31290</name>
</gene>
<keyword evidence="1" id="KW-0732">Signal</keyword>
<keyword evidence="3" id="KW-1185">Reference proteome</keyword>
<evidence type="ECO:0000313" key="3">
    <source>
        <dbReference type="Proteomes" id="UP000256220"/>
    </source>
</evidence>
<evidence type="ECO:0008006" key="4">
    <source>
        <dbReference type="Google" id="ProtNLM"/>
    </source>
</evidence>
<feature type="signal peptide" evidence="1">
    <location>
        <begin position="1"/>
        <end position="20"/>
    </location>
</feature>
<evidence type="ECO:0000256" key="1">
    <source>
        <dbReference type="SAM" id="SignalP"/>
    </source>
</evidence>
<reference evidence="2 3" key="1">
    <citation type="journal article" date="2014" name="Genome Announc.">
        <title>Draft Genome Sequence of Amycolatopsis lurida NRRL 2430, Producer of the Glycopeptide Family Antibiotic Ristocetin.</title>
        <authorList>
            <person name="Kwun M.J."/>
            <person name="Hong H.J."/>
        </authorList>
    </citation>
    <scope>NUCLEOTIDE SEQUENCE [LARGE SCALE GENOMIC DNA]</scope>
    <source>
        <strain evidence="2 3">NRRL 2430</strain>
    </source>
</reference>
<comment type="caution">
    <text evidence="2">The sequence shown here is derived from an EMBL/GenBank/DDBJ whole genome shotgun (WGS) entry which is preliminary data.</text>
</comment>
<accession>A0A2P2FKI4</accession>
<dbReference type="PROSITE" id="PS51257">
    <property type="entry name" value="PROKAR_LIPOPROTEIN"/>
    <property type="match status" value="1"/>
</dbReference>
<dbReference type="AlphaFoldDB" id="A0A2P2FKI4"/>
<name>A0A2P2FKI4_AMYLU</name>
<dbReference type="RefSeq" id="WP_034318749.1">
    <property type="nucleotide sequence ID" value="NZ_JFBM01000034.1"/>
</dbReference>
<dbReference type="Proteomes" id="UP000256220">
    <property type="component" value="Unassembled WGS sequence"/>
</dbReference>
<dbReference type="EMBL" id="JFBM01000034">
    <property type="protein sequence ID" value="KFU77241.1"/>
    <property type="molecule type" value="Genomic_DNA"/>
</dbReference>
<proteinExistence type="predicted"/>
<organism evidence="2 3">
    <name type="scientific">Amycolatopsis lurida NRRL 2430</name>
    <dbReference type="NCBI Taxonomy" id="1460371"/>
    <lineage>
        <taxon>Bacteria</taxon>
        <taxon>Bacillati</taxon>
        <taxon>Actinomycetota</taxon>
        <taxon>Actinomycetes</taxon>
        <taxon>Pseudonocardiales</taxon>
        <taxon>Pseudonocardiaceae</taxon>
        <taxon>Amycolatopsis</taxon>
    </lineage>
</organism>
<sequence>MARVLLVLSVAVSCFVVACAKQAPPARPPVTVTTTAEVTTTVVTASTTAAPATSKAPADTKAQAACREDEDQCAEPGTNIKCRTGGCVNAGRGMTQRDIEKQRDEWLRRHPGWCAAGETGAVAPC</sequence>
<protein>
    <recommendedName>
        <fullName evidence="4">Secreted protein</fullName>
    </recommendedName>
</protein>